<gene>
    <name evidence="2" type="ORF">COEREDRAFT_79499</name>
</gene>
<evidence type="ECO:0008006" key="4">
    <source>
        <dbReference type="Google" id="ProtNLM"/>
    </source>
</evidence>
<sequence length="111" mass="11812">MLFKSAFSLLLLASMQLVVLGSPAETDTQNSDSKCPASNLCYRDEVKADCPEGAACISPVRPVIACAWECGNDNLPSTCKSRCKPCKAEVCTAQCECEIECDVRGPCKGGE</sequence>
<keyword evidence="1" id="KW-0732">Signal</keyword>
<name>A0A2G5BIY4_COERN</name>
<proteinExistence type="predicted"/>
<evidence type="ECO:0000313" key="2">
    <source>
        <dbReference type="EMBL" id="PIA18978.1"/>
    </source>
</evidence>
<feature type="signal peptide" evidence="1">
    <location>
        <begin position="1"/>
        <end position="21"/>
    </location>
</feature>
<evidence type="ECO:0000256" key="1">
    <source>
        <dbReference type="SAM" id="SignalP"/>
    </source>
</evidence>
<dbReference type="OrthoDB" id="5586352at2759"/>
<dbReference type="Proteomes" id="UP000242474">
    <property type="component" value="Unassembled WGS sequence"/>
</dbReference>
<organism evidence="2 3">
    <name type="scientific">Coemansia reversa (strain ATCC 12441 / NRRL 1564)</name>
    <dbReference type="NCBI Taxonomy" id="763665"/>
    <lineage>
        <taxon>Eukaryota</taxon>
        <taxon>Fungi</taxon>
        <taxon>Fungi incertae sedis</taxon>
        <taxon>Zoopagomycota</taxon>
        <taxon>Kickxellomycotina</taxon>
        <taxon>Kickxellomycetes</taxon>
        <taxon>Kickxellales</taxon>
        <taxon>Kickxellaceae</taxon>
        <taxon>Coemansia</taxon>
    </lineage>
</organism>
<accession>A0A2G5BIY4</accession>
<dbReference type="EMBL" id="KZ303488">
    <property type="protein sequence ID" value="PIA18978.1"/>
    <property type="molecule type" value="Genomic_DNA"/>
</dbReference>
<evidence type="ECO:0000313" key="3">
    <source>
        <dbReference type="Proteomes" id="UP000242474"/>
    </source>
</evidence>
<protein>
    <recommendedName>
        <fullName evidence="4">TNFR-Cys domain-containing protein</fullName>
    </recommendedName>
</protein>
<dbReference type="AlphaFoldDB" id="A0A2G5BIY4"/>
<keyword evidence="3" id="KW-1185">Reference proteome</keyword>
<feature type="chain" id="PRO_5013774430" description="TNFR-Cys domain-containing protein" evidence="1">
    <location>
        <begin position="22"/>
        <end position="111"/>
    </location>
</feature>
<reference evidence="2 3" key="1">
    <citation type="journal article" date="2015" name="Genome Biol. Evol.">
        <title>Phylogenomic analyses indicate that early fungi evolved digesting cell walls of algal ancestors of land plants.</title>
        <authorList>
            <person name="Chang Y."/>
            <person name="Wang S."/>
            <person name="Sekimoto S."/>
            <person name="Aerts A.L."/>
            <person name="Choi C."/>
            <person name="Clum A."/>
            <person name="LaButti K.M."/>
            <person name="Lindquist E.A."/>
            <person name="Yee Ngan C."/>
            <person name="Ohm R.A."/>
            <person name="Salamov A.A."/>
            <person name="Grigoriev I.V."/>
            <person name="Spatafora J.W."/>
            <person name="Berbee M.L."/>
        </authorList>
    </citation>
    <scope>NUCLEOTIDE SEQUENCE [LARGE SCALE GENOMIC DNA]</scope>
    <source>
        <strain evidence="2 3">NRRL 1564</strain>
    </source>
</reference>